<keyword evidence="5" id="KW-1015">Disulfide bond</keyword>
<proteinExistence type="predicted"/>
<dbReference type="GeneTree" id="ENSGT00940000156034"/>
<dbReference type="Gene3D" id="3.40.720.10">
    <property type="entry name" value="Alkaline Phosphatase, subunit A"/>
    <property type="match status" value="1"/>
</dbReference>
<dbReference type="InterPro" id="IPR036024">
    <property type="entry name" value="Somatomedin_B-like_dom_sf"/>
</dbReference>
<keyword evidence="9" id="KW-1185">Reference proteome</keyword>
<dbReference type="Ensembl" id="ENSEBUT00000018131.1">
    <property type="protein sequence ID" value="ENSEBUP00000017555.1"/>
    <property type="gene ID" value="ENSEBUG00000010978.1"/>
</dbReference>
<evidence type="ECO:0000259" key="7">
    <source>
        <dbReference type="PROSITE" id="PS50958"/>
    </source>
</evidence>
<dbReference type="GO" id="GO:0046872">
    <property type="term" value="F:metal ion binding"/>
    <property type="evidence" value="ECO:0007669"/>
    <property type="project" value="UniProtKB-KW"/>
</dbReference>
<feature type="domain" description="SMB" evidence="7">
    <location>
        <begin position="53"/>
        <end position="96"/>
    </location>
</feature>
<dbReference type="AlphaFoldDB" id="A0A8C4QPQ3"/>
<dbReference type="FunFam" id="4.10.410.20:FF:000001">
    <property type="entry name" value="Ectonucleotide pyrophosphatase/phosphodiesterase family member 2"/>
    <property type="match status" value="1"/>
</dbReference>
<evidence type="ECO:0000256" key="3">
    <source>
        <dbReference type="ARBA" id="ARBA00022723"/>
    </source>
</evidence>
<dbReference type="PANTHER" id="PTHR10151:SF114">
    <property type="entry name" value="ECTONUCLEOTIDE PYROPHOSPHATASE_PHOSPHODIESTERASE C27A7.3"/>
    <property type="match status" value="1"/>
</dbReference>
<comment type="subcellular location">
    <subcellularLocation>
        <location evidence="1">Secreted</location>
    </subcellularLocation>
</comment>
<evidence type="ECO:0000256" key="6">
    <source>
        <dbReference type="ARBA" id="ARBA00023180"/>
    </source>
</evidence>
<accession>A0A8C4QPQ3</accession>
<name>A0A8C4QPQ3_EPTBU</name>
<sequence length="218" mass="24658">WCSHVIAKLVYSCRKRCHKRSSKADGACECDSQCTKSKTCCPDYHDICVVPRNAWECIDIRCGEERLPGSKCHCSSDCQEKGDCCTNYLPVCQDVKSWVDGTECESIETASCPNGFDRQPLILISLDGFRAEYMKTWYSLLPHLNKLRECGTSAPYMKAVYPTKTFPNHYSIVTGLYPESHGIVANSMYDVEFDAHFKLSSPEKNKPRWWGGQPVSTL</sequence>
<evidence type="ECO:0000256" key="5">
    <source>
        <dbReference type="ARBA" id="ARBA00023157"/>
    </source>
</evidence>
<reference evidence="8" key="1">
    <citation type="submission" date="2025-08" db="UniProtKB">
        <authorList>
            <consortium name="Ensembl"/>
        </authorList>
    </citation>
    <scope>IDENTIFICATION</scope>
</reference>
<dbReference type="PANTHER" id="PTHR10151">
    <property type="entry name" value="ECTONUCLEOTIDE PYROPHOSPHATASE/PHOSPHODIESTERASE"/>
    <property type="match status" value="1"/>
</dbReference>
<evidence type="ECO:0000313" key="9">
    <source>
        <dbReference type="Proteomes" id="UP000694388"/>
    </source>
</evidence>
<feature type="domain" description="SMB" evidence="7">
    <location>
        <begin position="9"/>
        <end position="52"/>
    </location>
</feature>
<reference evidence="8" key="2">
    <citation type="submission" date="2025-09" db="UniProtKB">
        <authorList>
            <consortium name="Ensembl"/>
        </authorList>
    </citation>
    <scope>IDENTIFICATION</scope>
</reference>
<dbReference type="Pfam" id="PF01033">
    <property type="entry name" value="Somatomedin_B"/>
    <property type="match status" value="2"/>
</dbReference>
<dbReference type="CDD" id="cd16018">
    <property type="entry name" value="Enpp"/>
    <property type="match status" value="1"/>
</dbReference>
<dbReference type="GO" id="GO:0016787">
    <property type="term" value="F:hydrolase activity"/>
    <property type="evidence" value="ECO:0007669"/>
    <property type="project" value="UniProtKB-KW"/>
</dbReference>
<evidence type="ECO:0000313" key="8">
    <source>
        <dbReference type="Ensembl" id="ENSEBUP00000017555.1"/>
    </source>
</evidence>
<dbReference type="InterPro" id="IPR017850">
    <property type="entry name" value="Alkaline_phosphatase_core_sf"/>
</dbReference>
<keyword evidence="4" id="KW-0378">Hydrolase</keyword>
<evidence type="ECO:0000256" key="1">
    <source>
        <dbReference type="ARBA" id="ARBA00004613"/>
    </source>
</evidence>
<keyword evidence="3" id="KW-0479">Metal-binding</keyword>
<evidence type="ECO:0000256" key="4">
    <source>
        <dbReference type="ARBA" id="ARBA00022801"/>
    </source>
</evidence>
<dbReference type="SUPFAM" id="SSF90188">
    <property type="entry name" value="Somatomedin B domain"/>
    <property type="match status" value="2"/>
</dbReference>
<organism evidence="8 9">
    <name type="scientific">Eptatretus burgeri</name>
    <name type="common">Inshore hagfish</name>
    <dbReference type="NCBI Taxonomy" id="7764"/>
    <lineage>
        <taxon>Eukaryota</taxon>
        <taxon>Metazoa</taxon>
        <taxon>Chordata</taxon>
        <taxon>Craniata</taxon>
        <taxon>Vertebrata</taxon>
        <taxon>Cyclostomata</taxon>
        <taxon>Myxini</taxon>
        <taxon>Myxiniformes</taxon>
        <taxon>Myxinidae</taxon>
        <taxon>Eptatretinae</taxon>
        <taxon>Eptatretus</taxon>
    </lineage>
</organism>
<dbReference type="OMA" id="ECIDIRC"/>
<dbReference type="InterPro" id="IPR001212">
    <property type="entry name" value="Somatomedin_B_dom"/>
</dbReference>
<dbReference type="Proteomes" id="UP000694388">
    <property type="component" value="Unplaced"/>
</dbReference>
<dbReference type="GO" id="GO:0005576">
    <property type="term" value="C:extracellular region"/>
    <property type="evidence" value="ECO:0007669"/>
    <property type="project" value="UniProtKB-SubCell"/>
</dbReference>
<keyword evidence="6" id="KW-0325">Glycoprotein</keyword>
<evidence type="ECO:0000256" key="2">
    <source>
        <dbReference type="ARBA" id="ARBA00022525"/>
    </source>
</evidence>
<keyword evidence="2" id="KW-0964">Secreted</keyword>
<dbReference type="PROSITE" id="PS00524">
    <property type="entry name" value="SMB_1"/>
    <property type="match status" value="2"/>
</dbReference>
<dbReference type="Pfam" id="PF01663">
    <property type="entry name" value="Phosphodiest"/>
    <property type="match status" value="1"/>
</dbReference>
<protein>
    <recommendedName>
        <fullName evidence="7">SMB domain-containing protein</fullName>
    </recommendedName>
</protein>
<dbReference type="Gene3D" id="4.10.410.20">
    <property type="match status" value="2"/>
</dbReference>
<dbReference type="PROSITE" id="PS50958">
    <property type="entry name" value="SMB_2"/>
    <property type="match status" value="2"/>
</dbReference>
<dbReference type="SMART" id="SM00201">
    <property type="entry name" value="SO"/>
    <property type="match status" value="2"/>
</dbReference>
<dbReference type="SUPFAM" id="SSF53649">
    <property type="entry name" value="Alkaline phosphatase-like"/>
    <property type="match status" value="1"/>
</dbReference>
<dbReference type="InterPro" id="IPR002591">
    <property type="entry name" value="Phosphodiest/P_Trfase"/>
</dbReference>